<dbReference type="EMBL" id="RSAA01000035">
    <property type="protein sequence ID" value="RRO13146.1"/>
    <property type="molecule type" value="Genomic_DNA"/>
</dbReference>
<dbReference type="CDD" id="cd04301">
    <property type="entry name" value="NAT_SF"/>
    <property type="match status" value="1"/>
</dbReference>
<dbReference type="InterPro" id="IPR051531">
    <property type="entry name" value="N-acetyltransferase"/>
</dbReference>
<dbReference type="Gene3D" id="3.40.630.30">
    <property type="match status" value="1"/>
</dbReference>
<reference evidence="2 3" key="1">
    <citation type="submission" date="2018-11" db="EMBL/GenBank/DDBJ databases">
        <title>Saccharopolyspora rhizosphaerae sp. nov., an actinomycete isolated from rhizosphere soil in Thailand.</title>
        <authorList>
            <person name="Intra B."/>
            <person name="Euanorasetr J."/>
            <person name="Take A."/>
            <person name="Inahashi Y."/>
            <person name="Mori M."/>
            <person name="Panbangred W."/>
            <person name="Matsumoto A."/>
        </authorList>
    </citation>
    <scope>NUCLEOTIDE SEQUENCE [LARGE SCALE GENOMIC DNA]</scope>
    <source>
        <strain evidence="2 3">H219</strain>
    </source>
</reference>
<accession>A0A426JIZ5</accession>
<keyword evidence="2" id="KW-0808">Transferase</keyword>
<dbReference type="RefSeq" id="WP_125093232.1">
    <property type="nucleotide sequence ID" value="NZ_RSAA01000035.1"/>
</dbReference>
<comment type="caution">
    <text evidence="2">The sequence shown here is derived from an EMBL/GenBank/DDBJ whole genome shotgun (WGS) entry which is preliminary data.</text>
</comment>
<dbReference type="OrthoDB" id="3533156at2"/>
<feature type="domain" description="N-acetyltransferase" evidence="1">
    <location>
        <begin position="12"/>
        <end position="175"/>
    </location>
</feature>
<dbReference type="Pfam" id="PF13302">
    <property type="entry name" value="Acetyltransf_3"/>
    <property type="match status" value="1"/>
</dbReference>
<dbReference type="PANTHER" id="PTHR43792:SF1">
    <property type="entry name" value="N-ACETYLTRANSFERASE DOMAIN-CONTAINING PROTEIN"/>
    <property type="match status" value="1"/>
</dbReference>
<evidence type="ECO:0000313" key="2">
    <source>
        <dbReference type="EMBL" id="RRO13146.1"/>
    </source>
</evidence>
<evidence type="ECO:0000313" key="3">
    <source>
        <dbReference type="Proteomes" id="UP000274515"/>
    </source>
</evidence>
<protein>
    <submittedName>
        <fullName evidence="2">N-acetyltransferase</fullName>
    </submittedName>
</protein>
<dbReference type="SUPFAM" id="SSF55729">
    <property type="entry name" value="Acyl-CoA N-acyltransferases (Nat)"/>
    <property type="match status" value="1"/>
</dbReference>
<dbReference type="InterPro" id="IPR016181">
    <property type="entry name" value="Acyl_CoA_acyltransferase"/>
</dbReference>
<gene>
    <name evidence="2" type="ORF">EIL87_26275</name>
</gene>
<organism evidence="2 3">
    <name type="scientific">Saccharopolyspora rhizosphaerae</name>
    <dbReference type="NCBI Taxonomy" id="2492662"/>
    <lineage>
        <taxon>Bacteria</taxon>
        <taxon>Bacillati</taxon>
        <taxon>Actinomycetota</taxon>
        <taxon>Actinomycetes</taxon>
        <taxon>Pseudonocardiales</taxon>
        <taxon>Pseudonocardiaceae</taxon>
        <taxon>Saccharopolyspora</taxon>
    </lineage>
</organism>
<sequence length="185" mass="20670">MQEPEEMRTRRLVLRALRRSDVDAFVALSTAAETHPFDPHVRKTPDQALVAFDRFMTSWEPDGIGYWLVRLHGAEGVIGFGGLRPWVEDGEPVLNLAYRFWPQAWGQGYAREMAQAALDWARRHRPDKPVLIVTDEDNGPACGWPRGSGSTATWNGSAVAAPKWSTDYRPRLTLGTESGTEGDHA</sequence>
<dbReference type="InterPro" id="IPR000182">
    <property type="entry name" value="GNAT_dom"/>
</dbReference>
<dbReference type="PANTHER" id="PTHR43792">
    <property type="entry name" value="GNAT FAMILY, PUTATIVE (AFU_ORTHOLOGUE AFUA_3G00765)-RELATED-RELATED"/>
    <property type="match status" value="1"/>
</dbReference>
<dbReference type="PROSITE" id="PS51186">
    <property type="entry name" value="GNAT"/>
    <property type="match status" value="1"/>
</dbReference>
<proteinExistence type="predicted"/>
<keyword evidence="3" id="KW-1185">Reference proteome</keyword>
<name>A0A426JIZ5_9PSEU</name>
<evidence type="ECO:0000259" key="1">
    <source>
        <dbReference type="PROSITE" id="PS51186"/>
    </source>
</evidence>
<dbReference type="GO" id="GO:0016747">
    <property type="term" value="F:acyltransferase activity, transferring groups other than amino-acyl groups"/>
    <property type="evidence" value="ECO:0007669"/>
    <property type="project" value="InterPro"/>
</dbReference>
<dbReference type="AlphaFoldDB" id="A0A426JIZ5"/>
<dbReference type="Proteomes" id="UP000274515">
    <property type="component" value="Unassembled WGS sequence"/>
</dbReference>